<dbReference type="GO" id="GO:0000981">
    <property type="term" value="F:DNA-binding transcription factor activity, RNA polymerase II-specific"/>
    <property type="evidence" value="ECO:0007669"/>
    <property type="project" value="InterPro"/>
</dbReference>
<accession>A0A232LTA5</accession>
<dbReference type="InterPro" id="IPR007219">
    <property type="entry name" value="XnlR_reg_dom"/>
</dbReference>
<gene>
    <name evidence="9" type="ORF">Egran_04814</name>
</gene>
<keyword evidence="2" id="KW-0479">Metal-binding</keyword>
<dbReference type="PANTHER" id="PTHR40626">
    <property type="entry name" value="MIP31509P"/>
    <property type="match status" value="1"/>
</dbReference>
<organism evidence="9 10">
    <name type="scientific">Elaphomyces granulatus</name>
    <dbReference type="NCBI Taxonomy" id="519963"/>
    <lineage>
        <taxon>Eukaryota</taxon>
        <taxon>Fungi</taxon>
        <taxon>Dikarya</taxon>
        <taxon>Ascomycota</taxon>
        <taxon>Pezizomycotina</taxon>
        <taxon>Eurotiomycetes</taxon>
        <taxon>Eurotiomycetidae</taxon>
        <taxon>Eurotiales</taxon>
        <taxon>Elaphomycetaceae</taxon>
        <taxon>Elaphomyces</taxon>
    </lineage>
</organism>
<dbReference type="AlphaFoldDB" id="A0A232LTA5"/>
<evidence type="ECO:0000256" key="7">
    <source>
        <dbReference type="SAM" id="MobiDB-lite"/>
    </source>
</evidence>
<dbReference type="GO" id="GO:0005634">
    <property type="term" value="C:nucleus"/>
    <property type="evidence" value="ECO:0007669"/>
    <property type="project" value="UniProtKB-SubCell"/>
</dbReference>
<name>A0A232LTA5_9EURO</name>
<dbReference type="CDD" id="cd12148">
    <property type="entry name" value="fungal_TF_MHR"/>
    <property type="match status" value="1"/>
</dbReference>
<evidence type="ECO:0000256" key="1">
    <source>
        <dbReference type="ARBA" id="ARBA00004123"/>
    </source>
</evidence>
<evidence type="ECO:0000313" key="9">
    <source>
        <dbReference type="EMBL" id="OXV07421.1"/>
    </source>
</evidence>
<protein>
    <recommendedName>
        <fullName evidence="8">Xylanolytic transcriptional activator regulatory domain-containing protein</fullName>
    </recommendedName>
</protein>
<keyword evidence="10" id="KW-1185">Reference proteome</keyword>
<dbReference type="GO" id="GO:0000978">
    <property type="term" value="F:RNA polymerase II cis-regulatory region sequence-specific DNA binding"/>
    <property type="evidence" value="ECO:0007669"/>
    <property type="project" value="InterPro"/>
</dbReference>
<dbReference type="Proteomes" id="UP000243515">
    <property type="component" value="Unassembled WGS sequence"/>
</dbReference>
<comment type="subcellular location">
    <subcellularLocation>
        <location evidence="1">Nucleus</location>
    </subcellularLocation>
</comment>
<evidence type="ECO:0000256" key="5">
    <source>
        <dbReference type="ARBA" id="ARBA00022833"/>
    </source>
</evidence>
<evidence type="ECO:0000256" key="3">
    <source>
        <dbReference type="ARBA" id="ARBA00022737"/>
    </source>
</evidence>
<keyword evidence="5" id="KW-0862">Zinc</keyword>
<dbReference type="PANTHER" id="PTHR40626:SF8">
    <property type="entry name" value="C2H2 FINGER DOMAIN TRANSCRIPTION FACTOR (EUROFUNG)-RELATED"/>
    <property type="match status" value="1"/>
</dbReference>
<dbReference type="Pfam" id="PF04082">
    <property type="entry name" value="Fungal_trans"/>
    <property type="match status" value="1"/>
</dbReference>
<sequence length="571" mass="66177">MKLRCDAFSPTKPEDYDQSSDRGSIRFLLNGGTDSFTEKFRLPPRSDRTRGLAYHTKKEMEATTGPAVTYDLNRHYLSPFIEAETGDMSFFRDTFVNFMNGPFGDTCKALQDPLGESLVYPTILPPGPDPNLLLHGEQPFYEPESAFATALVSHIFSKVWIGTTDPKIQQEMLANLQFLLTTARIRKFVDMYFRYWHHNCPLLHPPSFDPNQVPTPLLASVVFMGAMYSNDDREVQLAKKLLDFAELYVFSTETFACESEIYRVFNGIPTIEGEKNNWLHFQYFQAGYLMLVVQYWAGSKASRNRAMEIRFSEIIRIARSLGLTKCRHSPEDRLHETLWIQKESRIRTINIISLLDCAFSFYQNYPCRLTHTEMECDLPCDESLYSADHPFAQPNFRFSREITTYEAFQFLFSEDYPMTSFDPSQNITNDPHFTVLDMFILIHLLYAFINAHMTLLVPYIRTRQSTSPSESSSPSDISRSAQPNAVFPEDYVMPAIRTSLTRWRALWMHLRTQVPSHEWASMGFFKNGYDFWLVAQLLITKKESVDVIMRMEVKCEDKLEKLKVLLQDDVD</sequence>
<feature type="compositionally biased region" description="Basic and acidic residues" evidence="7">
    <location>
        <begin position="12"/>
        <end position="23"/>
    </location>
</feature>
<keyword evidence="3" id="KW-0677">Repeat</keyword>
<dbReference type="InterPro" id="IPR051059">
    <property type="entry name" value="VerF-like"/>
</dbReference>
<dbReference type="EMBL" id="NPHW01004869">
    <property type="protein sequence ID" value="OXV07421.1"/>
    <property type="molecule type" value="Genomic_DNA"/>
</dbReference>
<dbReference type="GO" id="GO:0006351">
    <property type="term" value="P:DNA-templated transcription"/>
    <property type="evidence" value="ECO:0007669"/>
    <property type="project" value="InterPro"/>
</dbReference>
<dbReference type="GO" id="GO:0008270">
    <property type="term" value="F:zinc ion binding"/>
    <property type="evidence" value="ECO:0007669"/>
    <property type="project" value="UniProtKB-KW"/>
</dbReference>
<evidence type="ECO:0000259" key="8">
    <source>
        <dbReference type="Pfam" id="PF04082"/>
    </source>
</evidence>
<dbReference type="OrthoDB" id="10018191at2759"/>
<reference evidence="9 10" key="1">
    <citation type="journal article" date="2015" name="Environ. Microbiol.">
        <title>Metagenome sequence of Elaphomyces granulatus from sporocarp tissue reveals Ascomycota ectomycorrhizal fingerprints of genome expansion and a Proteobacteria-rich microbiome.</title>
        <authorList>
            <person name="Quandt C.A."/>
            <person name="Kohler A."/>
            <person name="Hesse C.N."/>
            <person name="Sharpton T.J."/>
            <person name="Martin F."/>
            <person name="Spatafora J.W."/>
        </authorList>
    </citation>
    <scope>NUCLEOTIDE SEQUENCE [LARGE SCALE GENOMIC DNA]</scope>
    <source>
        <strain evidence="9 10">OSC145934</strain>
    </source>
</reference>
<comment type="caution">
    <text evidence="9">The sequence shown here is derived from an EMBL/GenBank/DDBJ whole genome shotgun (WGS) entry which is preliminary data.</text>
</comment>
<dbReference type="GO" id="GO:0000785">
    <property type="term" value="C:chromatin"/>
    <property type="evidence" value="ECO:0007669"/>
    <property type="project" value="TreeGrafter"/>
</dbReference>
<evidence type="ECO:0000256" key="4">
    <source>
        <dbReference type="ARBA" id="ARBA00022771"/>
    </source>
</evidence>
<feature type="region of interest" description="Disordered" evidence="7">
    <location>
        <begin position="1"/>
        <end position="23"/>
    </location>
</feature>
<evidence type="ECO:0000256" key="2">
    <source>
        <dbReference type="ARBA" id="ARBA00022723"/>
    </source>
</evidence>
<proteinExistence type="predicted"/>
<keyword evidence="4" id="KW-0863">Zinc-finger</keyword>
<evidence type="ECO:0000256" key="6">
    <source>
        <dbReference type="ARBA" id="ARBA00023242"/>
    </source>
</evidence>
<feature type="domain" description="Xylanolytic transcriptional activator regulatory" evidence="8">
    <location>
        <begin position="189"/>
        <end position="397"/>
    </location>
</feature>
<evidence type="ECO:0000313" key="10">
    <source>
        <dbReference type="Proteomes" id="UP000243515"/>
    </source>
</evidence>
<keyword evidence="6" id="KW-0539">Nucleus</keyword>